<dbReference type="PROSITE" id="PS51294">
    <property type="entry name" value="HTH_MYB"/>
    <property type="match status" value="1"/>
</dbReference>
<accession>F0XT88</accession>
<keyword evidence="5" id="KW-0238">DNA-binding</keyword>
<dbReference type="InterPro" id="IPR001005">
    <property type="entry name" value="SANT/Myb"/>
</dbReference>
<gene>
    <name evidence="5" type="ORF">CMQ_5604</name>
</gene>
<dbReference type="OrthoDB" id="608866at2759"/>
<dbReference type="PANTHER" id="PTHR46734:SF1">
    <property type="entry name" value="TELOMERIC REPEAT-BINDING FACTOR 1"/>
    <property type="match status" value="1"/>
</dbReference>
<dbReference type="Gene3D" id="1.10.10.60">
    <property type="entry name" value="Homeodomain-like"/>
    <property type="match status" value="2"/>
</dbReference>
<evidence type="ECO:0000259" key="4">
    <source>
        <dbReference type="PROSITE" id="PS51294"/>
    </source>
</evidence>
<keyword evidence="6" id="KW-1185">Reference proteome</keyword>
<feature type="domain" description="Myb-like" evidence="3">
    <location>
        <begin position="294"/>
        <end position="347"/>
    </location>
</feature>
<dbReference type="GeneID" id="25978945"/>
<dbReference type="InterPro" id="IPR009057">
    <property type="entry name" value="Homeodomain-like_sf"/>
</dbReference>
<sequence>MATIEPRLMHLLNVNDSRDHLPSIHSTLGSQNNAEDGDVLLLPPLELNVSEGTSPTSLKQQQQQQQQQAALATTSASIYPLSIEDDQNYNSTGSGWPARAIRMASGDVSGADFSALPSSPDDPSLAGSASINGKRLRVIPHTDELIQLPQPLKKQKSNQQVGALSQVFPPIINGLHEPPPNAAVFPPIASDFDANATLGRGALTTDFVNGGEGGGGVGGNLGYEGLMTGATSASATETDRFGEPFLASGISSSAAGYTTAAPTLPSCAFNQGGITGDWAHGSSVSSSNTKPKRRAAKPRRRWTEEETNQLLIGVSRHGLGKWTAILEDPEFSFCNRSAGDLKDRFRTCCPDELRGKLNHADRLAAPNLPTTGPSTRARLKTKTSLTLEDILIEQDVQYDLHGQPPHPDVPIAESSSATGLEPKLRKRRVHRRNMEDMVKLGIQGPFKKSHRRERRPFTEQDDREILEGLQLYGPAWTKIHRHPQFNLSSRQPTDLRDRVRNKYPETYANIEKGVYQLQPQEVEQGDLNTGAGGTGSGSTANDSTIISGASTLLEPSVNTTMDNSRPSRPSLPSLLHVEPLESHEPSAFDIGEASSSAFLGNVGEMGISRLLLDDPQIPSYPM</sequence>
<feature type="compositionally biased region" description="Polar residues" evidence="2">
    <location>
        <begin position="50"/>
        <end position="59"/>
    </location>
</feature>
<dbReference type="eggNOG" id="ENOG502S1YG">
    <property type="taxonomic scope" value="Eukaryota"/>
</dbReference>
<evidence type="ECO:0000256" key="2">
    <source>
        <dbReference type="SAM" id="MobiDB-lite"/>
    </source>
</evidence>
<dbReference type="HOGENOM" id="CLU_030814_0_0_1"/>
<dbReference type="SUPFAM" id="SSF46689">
    <property type="entry name" value="Homeodomain-like"/>
    <property type="match status" value="2"/>
</dbReference>
<evidence type="ECO:0000313" key="6">
    <source>
        <dbReference type="Proteomes" id="UP000007796"/>
    </source>
</evidence>
<proteinExistence type="predicted"/>
<dbReference type="InParanoid" id="F0XT88"/>
<name>F0XT88_GROCL</name>
<feature type="region of interest" description="Disordered" evidence="2">
    <location>
        <begin position="525"/>
        <end position="544"/>
    </location>
</feature>
<keyword evidence="1" id="KW-0539">Nucleus</keyword>
<feature type="domain" description="HTH myb-type" evidence="4">
    <location>
        <begin position="294"/>
        <end position="353"/>
    </location>
</feature>
<evidence type="ECO:0000259" key="3">
    <source>
        <dbReference type="PROSITE" id="PS50090"/>
    </source>
</evidence>
<dbReference type="AlphaFoldDB" id="F0XT88"/>
<dbReference type="STRING" id="655863.F0XT88"/>
<dbReference type="EMBL" id="GL629997">
    <property type="protein sequence ID" value="EFW99183.1"/>
    <property type="molecule type" value="Genomic_DNA"/>
</dbReference>
<dbReference type="GO" id="GO:0003677">
    <property type="term" value="F:DNA binding"/>
    <property type="evidence" value="ECO:0007669"/>
    <property type="project" value="UniProtKB-KW"/>
</dbReference>
<evidence type="ECO:0000313" key="5">
    <source>
        <dbReference type="EMBL" id="EFW99183.1"/>
    </source>
</evidence>
<dbReference type="Pfam" id="PF00249">
    <property type="entry name" value="Myb_DNA-binding"/>
    <property type="match status" value="1"/>
</dbReference>
<evidence type="ECO:0000256" key="1">
    <source>
        <dbReference type="ARBA" id="ARBA00023242"/>
    </source>
</evidence>
<dbReference type="CDD" id="cd11660">
    <property type="entry name" value="SANT_TRF"/>
    <property type="match status" value="2"/>
</dbReference>
<feature type="compositionally biased region" description="Basic residues" evidence="2">
    <location>
        <begin position="290"/>
        <end position="300"/>
    </location>
</feature>
<dbReference type="Proteomes" id="UP000007796">
    <property type="component" value="Unassembled WGS sequence"/>
</dbReference>
<protein>
    <submittedName>
        <fullName evidence="5">Myb DNA-binding domain containing protein</fullName>
    </submittedName>
</protein>
<reference evidence="5 6" key="1">
    <citation type="journal article" date="2011" name="Proc. Natl. Acad. Sci. U.S.A.">
        <title>Genome and transcriptome analyses of the mountain pine beetle-fungal symbiont Grosmannia clavigera, a lodgepole pine pathogen.</title>
        <authorList>
            <person name="DiGuistini S."/>
            <person name="Wang Y."/>
            <person name="Liao N.Y."/>
            <person name="Taylor G."/>
            <person name="Tanguay P."/>
            <person name="Feau N."/>
            <person name="Henrissat B."/>
            <person name="Chan S.K."/>
            <person name="Hesse-Orce U."/>
            <person name="Alamouti S.M."/>
            <person name="Tsui C.K.M."/>
            <person name="Docking R.T."/>
            <person name="Levasseur A."/>
            <person name="Haridas S."/>
            <person name="Robertson G."/>
            <person name="Birol I."/>
            <person name="Holt R.A."/>
            <person name="Marra M.A."/>
            <person name="Hamelin R.C."/>
            <person name="Hirst M."/>
            <person name="Jones S.J.M."/>
            <person name="Bohlmann J."/>
            <person name="Breuil C."/>
        </authorList>
    </citation>
    <scope>NUCLEOTIDE SEQUENCE [LARGE SCALE GENOMIC DNA]</scope>
    <source>
        <strain evidence="6">kw1407 / UAMH 11150</strain>
    </source>
</reference>
<dbReference type="PANTHER" id="PTHR46734">
    <property type="entry name" value="TELOMERIC REPEAT-BINDING FACTOR 1 TERF1"/>
    <property type="match status" value="1"/>
</dbReference>
<dbReference type="PROSITE" id="PS50090">
    <property type="entry name" value="MYB_LIKE"/>
    <property type="match status" value="1"/>
</dbReference>
<feature type="region of interest" description="Disordered" evidence="2">
    <location>
        <begin position="48"/>
        <end position="71"/>
    </location>
</feature>
<dbReference type="SMART" id="SM00717">
    <property type="entry name" value="SANT"/>
    <property type="match status" value="2"/>
</dbReference>
<feature type="region of interest" description="Disordered" evidence="2">
    <location>
        <begin position="279"/>
        <end position="304"/>
    </location>
</feature>
<dbReference type="RefSeq" id="XP_014168666.1">
    <property type="nucleotide sequence ID" value="XM_014313191.1"/>
</dbReference>
<dbReference type="InterPro" id="IPR052450">
    <property type="entry name" value="TRBD-Containing_Protein"/>
</dbReference>
<dbReference type="InterPro" id="IPR017930">
    <property type="entry name" value="Myb_dom"/>
</dbReference>
<organism evidence="6">
    <name type="scientific">Grosmannia clavigera (strain kw1407 / UAMH 11150)</name>
    <name type="common">Blue stain fungus</name>
    <name type="synonym">Graphiocladiella clavigera</name>
    <dbReference type="NCBI Taxonomy" id="655863"/>
    <lineage>
        <taxon>Eukaryota</taxon>
        <taxon>Fungi</taxon>
        <taxon>Dikarya</taxon>
        <taxon>Ascomycota</taxon>
        <taxon>Pezizomycotina</taxon>
        <taxon>Sordariomycetes</taxon>
        <taxon>Sordariomycetidae</taxon>
        <taxon>Ophiostomatales</taxon>
        <taxon>Ophiostomataceae</taxon>
        <taxon>Leptographium</taxon>
    </lineage>
</organism>